<dbReference type="Gene3D" id="3.30.70.330">
    <property type="match status" value="2"/>
</dbReference>
<feature type="compositionally biased region" description="Basic and acidic residues" evidence="7">
    <location>
        <begin position="248"/>
        <end position="339"/>
    </location>
</feature>
<evidence type="ECO:0000256" key="7">
    <source>
        <dbReference type="SAM" id="MobiDB-lite"/>
    </source>
</evidence>
<dbReference type="GO" id="GO:0005737">
    <property type="term" value="C:cytoplasm"/>
    <property type="evidence" value="ECO:0007669"/>
    <property type="project" value="TreeGrafter"/>
</dbReference>
<feature type="compositionally biased region" description="Gly residues" evidence="7">
    <location>
        <begin position="217"/>
        <end position="246"/>
    </location>
</feature>
<dbReference type="SUPFAM" id="SSF54928">
    <property type="entry name" value="RNA-binding domain, RBD"/>
    <property type="match status" value="1"/>
</dbReference>
<feature type="domain" description="RRM" evidence="8">
    <location>
        <begin position="136"/>
        <end position="210"/>
    </location>
</feature>
<evidence type="ECO:0000259" key="8">
    <source>
        <dbReference type="PROSITE" id="PS50102"/>
    </source>
</evidence>
<evidence type="ECO:0000313" key="9">
    <source>
        <dbReference type="EMBL" id="CAD9070730.1"/>
    </source>
</evidence>
<proteinExistence type="predicted"/>
<feature type="region of interest" description="Disordered" evidence="7">
    <location>
        <begin position="91"/>
        <end position="130"/>
    </location>
</feature>
<dbReference type="EMBL" id="HBGB01043869">
    <property type="protein sequence ID" value="CAD9070730.1"/>
    <property type="molecule type" value="Transcribed_RNA"/>
</dbReference>
<evidence type="ECO:0000256" key="1">
    <source>
        <dbReference type="ARBA" id="ARBA00004123"/>
    </source>
</evidence>
<protein>
    <recommendedName>
        <fullName evidence="8">RRM domain-containing protein</fullName>
    </recommendedName>
</protein>
<dbReference type="PROSITE" id="PS50102">
    <property type="entry name" value="RRM"/>
    <property type="match status" value="2"/>
</dbReference>
<feature type="region of interest" description="Disordered" evidence="7">
    <location>
        <begin position="1"/>
        <end position="25"/>
    </location>
</feature>
<dbReference type="InterPro" id="IPR000504">
    <property type="entry name" value="RRM_dom"/>
</dbReference>
<name>A0A7S1PD06_9ALVE</name>
<gene>
    <name evidence="9" type="ORF">VBRA1451_LOCUS25812</name>
</gene>
<dbReference type="AlphaFoldDB" id="A0A7S1PD06"/>
<keyword evidence="4 6" id="KW-0694">RNA-binding</keyword>
<dbReference type="PANTHER" id="PTHR23003:SF62">
    <property type="entry name" value="SERINE_ARGININE (SR)-TYPE SHUTTLING MRNA BINDING PROTEIN NPL3"/>
    <property type="match status" value="1"/>
</dbReference>
<evidence type="ECO:0000256" key="6">
    <source>
        <dbReference type="PROSITE-ProRule" id="PRU00176"/>
    </source>
</evidence>
<comment type="subcellular location">
    <subcellularLocation>
        <location evidence="1">Nucleus</location>
    </subcellularLocation>
</comment>
<keyword evidence="3" id="KW-0677">Repeat</keyword>
<keyword evidence="2" id="KW-0507">mRNA processing</keyword>
<reference evidence="9" key="1">
    <citation type="submission" date="2021-01" db="EMBL/GenBank/DDBJ databases">
        <authorList>
            <person name="Corre E."/>
            <person name="Pelletier E."/>
            <person name="Niang G."/>
            <person name="Scheremetjew M."/>
            <person name="Finn R."/>
            <person name="Kale V."/>
            <person name="Holt S."/>
            <person name="Cochrane G."/>
            <person name="Meng A."/>
            <person name="Brown T."/>
            <person name="Cohen L."/>
        </authorList>
    </citation>
    <scope>NUCLEOTIDE SEQUENCE</scope>
    <source>
        <strain evidence="9">CCMP3346</strain>
    </source>
</reference>
<evidence type="ECO:0000256" key="4">
    <source>
        <dbReference type="ARBA" id="ARBA00022884"/>
    </source>
</evidence>
<dbReference type="GO" id="GO:0005634">
    <property type="term" value="C:nucleus"/>
    <property type="evidence" value="ECO:0007669"/>
    <property type="project" value="UniProtKB-SubCell"/>
</dbReference>
<evidence type="ECO:0000256" key="3">
    <source>
        <dbReference type="ARBA" id="ARBA00022737"/>
    </source>
</evidence>
<dbReference type="InterPro" id="IPR050374">
    <property type="entry name" value="RRT5_SRSF_SR"/>
</dbReference>
<feature type="region of interest" description="Disordered" evidence="7">
    <location>
        <begin position="210"/>
        <end position="339"/>
    </location>
</feature>
<feature type="compositionally biased region" description="Basic and acidic residues" evidence="7">
    <location>
        <begin position="9"/>
        <end position="22"/>
    </location>
</feature>
<accession>A0A7S1PD06</accession>
<dbReference type="GO" id="GO:0006397">
    <property type="term" value="P:mRNA processing"/>
    <property type="evidence" value="ECO:0007669"/>
    <property type="project" value="UniProtKB-KW"/>
</dbReference>
<dbReference type="PANTHER" id="PTHR23003">
    <property type="entry name" value="RNA RECOGNITION MOTIF RRM DOMAIN CONTAINING PROTEIN"/>
    <property type="match status" value="1"/>
</dbReference>
<keyword evidence="5" id="KW-0539">Nucleus</keyword>
<evidence type="ECO:0000256" key="5">
    <source>
        <dbReference type="ARBA" id="ARBA00023242"/>
    </source>
</evidence>
<organism evidence="9">
    <name type="scientific">Vitrella brassicaformis</name>
    <dbReference type="NCBI Taxonomy" id="1169539"/>
    <lineage>
        <taxon>Eukaryota</taxon>
        <taxon>Sar</taxon>
        <taxon>Alveolata</taxon>
        <taxon>Colpodellida</taxon>
        <taxon>Vitrellaceae</taxon>
        <taxon>Vitrella</taxon>
    </lineage>
</organism>
<feature type="domain" description="RRM" evidence="8">
    <location>
        <begin position="24"/>
        <end position="90"/>
    </location>
</feature>
<dbReference type="SMART" id="SM00360">
    <property type="entry name" value="RRM"/>
    <property type="match status" value="2"/>
</dbReference>
<dbReference type="GO" id="GO:0003729">
    <property type="term" value="F:mRNA binding"/>
    <property type="evidence" value="ECO:0007669"/>
    <property type="project" value="TreeGrafter"/>
</dbReference>
<dbReference type="InterPro" id="IPR012677">
    <property type="entry name" value="Nucleotide-bd_a/b_plait_sf"/>
</dbReference>
<dbReference type="InterPro" id="IPR035979">
    <property type="entry name" value="RBD_domain_sf"/>
</dbReference>
<evidence type="ECO:0000256" key="2">
    <source>
        <dbReference type="ARBA" id="ARBA00022664"/>
    </source>
</evidence>
<dbReference type="Pfam" id="PF00076">
    <property type="entry name" value="RRM_1"/>
    <property type="match status" value="2"/>
</dbReference>
<sequence length="339" mass="39153">MRSAGRKPGKLERMSRGDREANPYKVYIGGLPSDATEDEIRRGFRKYGRIVEVQPRGRFAFVEYQHLRDAEDAMKDMDGIEFLGGRISVRPHGMGRNRDLGPPRNRVSGPPVDQIVPPPPKSQVPAPTGYDGRTDWRVIVEGLDERVSWQDLKDFGRNVADVNYANVFTRDGRKVGVIEYFTFRDMQAAIKELNGKKLYEREVEIEEDRGQYEVGRKGSGGGGGGSGGGGRDSGRFGGGSGGGGSGRSYRDRSRSRERDRDPRDDYNRDDYMREKDRYEERYYDDRDRDRERETRDVRNGDYDRYDERDRYDDRGDRRRGSYRDEERDLEREVDRDLGN</sequence>